<protein>
    <submittedName>
        <fullName evidence="1">Uncharacterized protein</fullName>
    </submittedName>
</protein>
<proteinExistence type="predicted"/>
<dbReference type="GeneID" id="65560153"/>
<dbReference type="Pfam" id="PF04465">
    <property type="entry name" value="DUF499"/>
    <property type="match status" value="1"/>
</dbReference>
<evidence type="ECO:0000313" key="1">
    <source>
        <dbReference type="EMBL" id="QXJ32014.1"/>
    </source>
</evidence>
<dbReference type="AlphaFoldDB" id="A0A8F5BV27"/>
<dbReference type="InterPro" id="IPR007555">
    <property type="entry name" value="DUF499"/>
</dbReference>
<sequence length="1093" mass="124866">MEDYSLYTNIVLRVDVFDPKFDDEVAPELSDVYRGIAPKIYTDPEEFFSITYFTDSMKNLVKDVSESFKQGKGMTIPLYSFFGGGKTHSLIMLYHAFRNPDIARRYNLDVEGGVKVIVVGGKDSNTAPSPAVNSDVKTLWGYIAKQLGKYGLISNADNDQRAPQKDELEKIFEGEKVLILFDEIVWYLANLKYSVYGNYYRQCLLFFENLASITVNLPLVIVITIPGKYEEKGNRIQAEKGYEDIVEELAKRIERIGKVYRAPIETPVDLGNVLKKRLFKSINDQATLLVKTRYAKYMEQFKDYVDQKSVENLDSTYPFHPYYLDLLKLLLENSNLQSTRDGIRISRIVVRLLWNNKPKRSLILPSNIDIKNEQLKMILLKSYKEFDKVVDSIKEVTKGLSIYFDLANYIFLSTYIYDLGLDPGQYKSALPDSKRIVTSVLDPLYLEEVSLTPAEVKIKLGDMTSESQNIDKIVPYLIASEDRYWFTSFLDPITICRRGKSKIPDSSAIDRLKETIMNLAEIPIDTLDKKSKKEIYSGIIKLYRNIVNNIENLIDLDEEGYSLVILWKPLCDGCDPKNVNTDYYDAIKKFIYNISSGGGRSTSPRKNANSLALMFSLTGNSKDKLMEYTKELLSCENVDIHQYYKDDVSKNIATKMLNDFILGVKNSIYNLIFSYYDKLAYPADTNDVKVVDLAINEKTLLGNAEHTLRNEGKIISENNLDFDTLAYYLEQISINLRETRIPYPQLRSMFYTNPMLPWVTEETLKNAIVSGVNSYSIGILTGSSIYFKRLEGKLEYDASIINNSTTILPAKTAAEIQIESLIKEEKEIEEGDIIRKIYYVIETEEGEIPLREVRNRENWFDIFKAGNLKRKEEVIESGISIEVEPKEIEAKSGETVSVKVKISKIGKFNGEVSLEANKGNLSVNRGIPPFETSLTLRIDNDESIRLIGKYDNKQRDAIIPVKIMQERMECERIVDLDNFSNPVISRVSINDFKDIMNTLNQLRLIPGVKIVEGEIFIEDPSRVSVTVKPKGMKLNEFTEFLNRQISLVGMINSAVSGRIIIKVNEAKVIDEKDKKRIVDLISKKVITAWVKVC</sequence>
<reference evidence="1" key="1">
    <citation type="journal article" date="2021" name="Environ. Microbiol.">
        <title>New insights into the diversity and evolution of the archaeal mobilome from three complete genomes of Saccharolobus shibatae.</title>
        <authorList>
            <person name="Medvedeva S."/>
            <person name="Brandt D."/>
            <person name="Cvirkaite-Krupovic V."/>
            <person name="Liu Y."/>
            <person name="Severinov K."/>
            <person name="Ishino S."/>
            <person name="Ishino Y."/>
            <person name="Prangishvili D."/>
            <person name="Kalinowski J."/>
            <person name="Krupovic M."/>
        </authorList>
    </citation>
    <scope>NUCLEOTIDE SEQUENCE</scope>
    <source>
        <strain evidence="1">BEU9</strain>
    </source>
</reference>
<gene>
    <name evidence="1" type="ORF">J5U21_01665</name>
</gene>
<accession>A0A8F5BV27</accession>
<dbReference type="RefSeq" id="WP_218260487.1">
    <property type="nucleotide sequence ID" value="NZ_CP077715.1"/>
</dbReference>
<dbReference type="EMBL" id="CP077715">
    <property type="protein sequence ID" value="QXJ32014.1"/>
    <property type="molecule type" value="Genomic_DNA"/>
</dbReference>
<organism evidence="1 2">
    <name type="scientific">Saccharolobus shibatae</name>
    <dbReference type="NCBI Taxonomy" id="2286"/>
    <lineage>
        <taxon>Archaea</taxon>
        <taxon>Thermoproteota</taxon>
        <taxon>Thermoprotei</taxon>
        <taxon>Sulfolobales</taxon>
        <taxon>Sulfolobaceae</taxon>
        <taxon>Saccharolobus</taxon>
    </lineage>
</organism>
<name>A0A8F5BV27_9CREN</name>
<dbReference type="Proteomes" id="UP000693941">
    <property type="component" value="Chromosome"/>
</dbReference>
<evidence type="ECO:0000313" key="2">
    <source>
        <dbReference type="Proteomes" id="UP000693941"/>
    </source>
</evidence>